<feature type="domain" description="RNA polymerase sigma-70 ECF-like HTH" evidence="2">
    <location>
        <begin position="26"/>
        <end position="131"/>
    </location>
</feature>
<name>A0ABV8T0A9_9GAMM</name>
<dbReference type="NCBIfam" id="TIGR02937">
    <property type="entry name" value="sigma70-ECF"/>
    <property type="match status" value="1"/>
</dbReference>
<dbReference type="InterPro" id="IPR013324">
    <property type="entry name" value="RNA_pol_sigma_r3/r4-like"/>
</dbReference>
<sequence>MRRRLRDSRERNSPPPDEPVTPPGVDWLERAQFFSLAATAMRRFRAARAKERRAYRREDASMTTEVMENMDAFDELLSRLESLDPRQARIVAMRCFDGLTIEQTAHALGISDETVEREWTHARAWLRLEMSRRSS</sequence>
<proteinExistence type="predicted"/>
<keyword evidence="4" id="KW-1185">Reference proteome</keyword>
<dbReference type="RefSeq" id="WP_380602469.1">
    <property type="nucleotide sequence ID" value="NZ_JBHSDU010000014.1"/>
</dbReference>
<evidence type="ECO:0000256" key="1">
    <source>
        <dbReference type="SAM" id="MobiDB-lite"/>
    </source>
</evidence>
<dbReference type="Proteomes" id="UP001595904">
    <property type="component" value="Unassembled WGS sequence"/>
</dbReference>
<accession>A0ABV8T0A9</accession>
<protein>
    <submittedName>
        <fullName evidence="3">Sigma-70 family RNA polymerase sigma factor</fullName>
    </submittedName>
</protein>
<dbReference type="EMBL" id="JBHSDU010000014">
    <property type="protein sequence ID" value="MFC4312782.1"/>
    <property type="molecule type" value="Genomic_DNA"/>
</dbReference>
<dbReference type="InterPro" id="IPR053812">
    <property type="entry name" value="HTH_Sigma70_ECF-like"/>
</dbReference>
<dbReference type="Gene3D" id="1.10.10.10">
    <property type="entry name" value="Winged helix-like DNA-binding domain superfamily/Winged helix DNA-binding domain"/>
    <property type="match status" value="1"/>
</dbReference>
<feature type="compositionally biased region" description="Pro residues" evidence="1">
    <location>
        <begin position="13"/>
        <end position="22"/>
    </location>
</feature>
<evidence type="ECO:0000313" key="3">
    <source>
        <dbReference type="EMBL" id="MFC4312782.1"/>
    </source>
</evidence>
<feature type="region of interest" description="Disordered" evidence="1">
    <location>
        <begin position="1"/>
        <end position="24"/>
    </location>
</feature>
<dbReference type="Pfam" id="PF07638">
    <property type="entry name" value="Sigma70_ECF"/>
    <property type="match status" value="1"/>
</dbReference>
<dbReference type="InterPro" id="IPR036388">
    <property type="entry name" value="WH-like_DNA-bd_sf"/>
</dbReference>
<dbReference type="SUPFAM" id="SSF88659">
    <property type="entry name" value="Sigma3 and sigma4 domains of RNA polymerase sigma factors"/>
    <property type="match status" value="1"/>
</dbReference>
<reference evidence="4" key="1">
    <citation type="journal article" date="2019" name="Int. J. Syst. Evol. Microbiol.">
        <title>The Global Catalogue of Microorganisms (GCM) 10K type strain sequencing project: providing services to taxonomists for standard genome sequencing and annotation.</title>
        <authorList>
            <consortium name="The Broad Institute Genomics Platform"/>
            <consortium name="The Broad Institute Genome Sequencing Center for Infectious Disease"/>
            <person name="Wu L."/>
            <person name="Ma J."/>
        </authorList>
    </citation>
    <scope>NUCLEOTIDE SEQUENCE [LARGE SCALE GENOMIC DNA]</scope>
    <source>
        <strain evidence="4">CGMCC 1.10759</strain>
    </source>
</reference>
<organism evidence="3 4">
    <name type="scientific">Steroidobacter flavus</name>
    <dbReference type="NCBI Taxonomy" id="1842136"/>
    <lineage>
        <taxon>Bacteria</taxon>
        <taxon>Pseudomonadati</taxon>
        <taxon>Pseudomonadota</taxon>
        <taxon>Gammaproteobacteria</taxon>
        <taxon>Steroidobacterales</taxon>
        <taxon>Steroidobacteraceae</taxon>
        <taxon>Steroidobacter</taxon>
    </lineage>
</organism>
<evidence type="ECO:0000259" key="2">
    <source>
        <dbReference type="Pfam" id="PF07638"/>
    </source>
</evidence>
<dbReference type="InterPro" id="IPR014284">
    <property type="entry name" value="RNA_pol_sigma-70_dom"/>
</dbReference>
<evidence type="ECO:0000313" key="4">
    <source>
        <dbReference type="Proteomes" id="UP001595904"/>
    </source>
</evidence>
<comment type="caution">
    <text evidence="3">The sequence shown here is derived from an EMBL/GenBank/DDBJ whole genome shotgun (WGS) entry which is preliminary data.</text>
</comment>
<gene>
    <name evidence="3" type="ORF">ACFPN2_27100</name>
</gene>